<keyword evidence="3" id="KW-1185">Reference proteome</keyword>
<evidence type="ECO:0000313" key="3">
    <source>
        <dbReference type="Proteomes" id="UP000554342"/>
    </source>
</evidence>
<evidence type="ECO:0000256" key="1">
    <source>
        <dbReference type="SAM" id="Phobius"/>
    </source>
</evidence>
<feature type="transmembrane region" description="Helical" evidence="1">
    <location>
        <begin position="110"/>
        <end position="136"/>
    </location>
</feature>
<keyword evidence="1" id="KW-0812">Transmembrane</keyword>
<feature type="transmembrane region" description="Helical" evidence="1">
    <location>
        <begin position="274"/>
        <end position="293"/>
    </location>
</feature>
<dbReference type="PANTHER" id="PTHR38095">
    <property type="entry name" value="ANAEROBIC DIMETHYL SULFOXIDE REDUCTASE CHAIN YNFH"/>
    <property type="match status" value="1"/>
</dbReference>
<organism evidence="2 3">
    <name type="scientific">Stakelama sediminis</name>
    <dbReference type="NCBI Taxonomy" id="463200"/>
    <lineage>
        <taxon>Bacteria</taxon>
        <taxon>Pseudomonadati</taxon>
        <taxon>Pseudomonadota</taxon>
        <taxon>Alphaproteobacteria</taxon>
        <taxon>Sphingomonadales</taxon>
        <taxon>Sphingomonadaceae</taxon>
        <taxon>Stakelama</taxon>
    </lineage>
</organism>
<reference evidence="2 3" key="1">
    <citation type="submission" date="2020-08" db="EMBL/GenBank/DDBJ databases">
        <title>Genomic Encyclopedia of Type Strains, Phase IV (KMG-IV): sequencing the most valuable type-strain genomes for metagenomic binning, comparative biology and taxonomic classification.</title>
        <authorList>
            <person name="Goeker M."/>
        </authorList>
    </citation>
    <scope>NUCLEOTIDE SEQUENCE [LARGE SCALE GENOMIC DNA]</scope>
    <source>
        <strain evidence="2 3">DSM 27203</strain>
    </source>
</reference>
<dbReference type="GO" id="GO:0009389">
    <property type="term" value="F:dimethyl sulfoxide reductase activity"/>
    <property type="evidence" value="ECO:0007669"/>
    <property type="project" value="TreeGrafter"/>
</dbReference>
<feature type="transmembrane region" description="Helical" evidence="1">
    <location>
        <begin position="84"/>
        <end position="104"/>
    </location>
</feature>
<dbReference type="Proteomes" id="UP000554342">
    <property type="component" value="Unassembled WGS sequence"/>
</dbReference>
<feature type="transmembrane region" description="Helical" evidence="1">
    <location>
        <begin position="173"/>
        <end position="191"/>
    </location>
</feature>
<accession>A0A840YYH7</accession>
<name>A0A840YYH7_9SPHN</name>
<feature type="transmembrane region" description="Helical" evidence="1">
    <location>
        <begin position="148"/>
        <end position="167"/>
    </location>
</feature>
<protein>
    <submittedName>
        <fullName evidence="2">DMSO reductase anchor subunit</fullName>
    </submittedName>
</protein>
<sequence length="319" mass="34168">MRPAFSVIFFTTASGAGYGLLFWLGLAALAGILPGGFWFGFVTMALAVGLISAGLLSSTAHLGRPERAWRAFSQWRSSWLSREGVASVLTYLPIAAFGVGWVFLGRTGGWVVAAGALMALGAVVTVCMTAMIYASLKPVREWHNPTTLPGYLLFAAMTGAVLLNGVLHLFGHGSQPMVLLALGTTILGWIMKRTIWRYNATHRDGPTLGDATGLGNAGKVRSSQWPHTEQNYLLKEMGYKIARKHSARLRIIAQALAFAAPIALLAVALIAPGWLSVVGCVLAALVQLAGMLVERWLFFAEATHTVTLYYGYADKEAAA</sequence>
<evidence type="ECO:0000313" key="2">
    <source>
        <dbReference type="EMBL" id="MBB5718566.1"/>
    </source>
</evidence>
<dbReference type="GO" id="GO:0009390">
    <property type="term" value="C:dimethyl sulfoxide reductase complex"/>
    <property type="evidence" value="ECO:0007669"/>
    <property type="project" value="TreeGrafter"/>
</dbReference>
<comment type="caution">
    <text evidence="2">The sequence shown here is derived from an EMBL/GenBank/DDBJ whole genome shotgun (WGS) entry which is preliminary data.</text>
</comment>
<feature type="transmembrane region" description="Helical" evidence="1">
    <location>
        <begin position="7"/>
        <end position="32"/>
    </location>
</feature>
<feature type="transmembrane region" description="Helical" evidence="1">
    <location>
        <begin position="249"/>
        <end position="268"/>
    </location>
</feature>
<dbReference type="InterPro" id="IPR007059">
    <property type="entry name" value="DmsC"/>
</dbReference>
<dbReference type="AlphaFoldDB" id="A0A840YYH7"/>
<dbReference type="EMBL" id="JACIJI010000002">
    <property type="protein sequence ID" value="MBB5718566.1"/>
    <property type="molecule type" value="Genomic_DNA"/>
</dbReference>
<keyword evidence="1" id="KW-0472">Membrane</keyword>
<gene>
    <name evidence="2" type="ORF">FHR23_001489</name>
</gene>
<feature type="transmembrane region" description="Helical" evidence="1">
    <location>
        <begin position="38"/>
        <end position="63"/>
    </location>
</feature>
<dbReference type="Pfam" id="PF04976">
    <property type="entry name" value="DmsC"/>
    <property type="match status" value="1"/>
</dbReference>
<dbReference type="PANTHER" id="PTHR38095:SF1">
    <property type="entry name" value="ANAEROBIC DIMETHYL SULFOXIDE REDUCTASE CHAIN YNFH"/>
    <property type="match status" value="1"/>
</dbReference>
<dbReference type="GO" id="GO:0005886">
    <property type="term" value="C:plasma membrane"/>
    <property type="evidence" value="ECO:0007669"/>
    <property type="project" value="TreeGrafter"/>
</dbReference>
<proteinExistence type="predicted"/>
<dbReference type="RefSeq" id="WP_184002451.1">
    <property type="nucleotide sequence ID" value="NZ_BAABIF010000013.1"/>
</dbReference>
<keyword evidence="1" id="KW-1133">Transmembrane helix</keyword>
<dbReference type="GO" id="GO:0019645">
    <property type="term" value="P:anaerobic electron transport chain"/>
    <property type="evidence" value="ECO:0007669"/>
    <property type="project" value="InterPro"/>
</dbReference>